<evidence type="ECO:0000256" key="1">
    <source>
        <dbReference type="ARBA" id="ARBA00004496"/>
    </source>
</evidence>
<keyword evidence="5" id="KW-0446">Lipid-binding</keyword>
<evidence type="ECO:0000259" key="7">
    <source>
        <dbReference type="PROSITE" id="PS50942"/>
    </source>
</evidence>
<evidence type="ECO:0000256" key="3">
    <source>
        <dbReference type="ARBA" id="ARBA00022490"/>
    </source>
</evidence>
<protein>
    <submittedName>
        <fullName evidence="8">ENTH-domain-containing protein</fullName>
    </submittedName>
</protein>
<dbReference type="EMBL" id="QPFP01000072">
    <property type="protein sequence ID" value="TEB23960.1"/>
    <property type="molecule type" value="Genomic_DNA"/>
</dbReference>
<sequence length="511" mass="58314">MQHFGKAALRVTKNYTKGYSDTQAKVREATSNDPWGPSGTQMNEIAQLTYNQNDFIEIMEMLDKRLNDKGKNWRHVFKSLTVLDYCLHQGSENVVIYFRDNIYIIKTLKEFQYIDEDTKDQGANVRQKAKDITNLLMDEDRLREERRSRAHMRDRMIRGAGGEFDREDDDENQLRRDQANSLAGKRPNRDEDELRRAIEESKKSLAKEMEMKEQRELEAALKASEQEEEQRKKDVDDTNARALFDDSAPSTSASNTISLIDPTPYAVGLQPQFTSLQPQMTIQPQFTSFNPYQQQLEQQAAQQEYLRQQEMFMLQQQQAQQAQQQQSQLAQQQEEWMRQQQLQQMQMQQAQQTLFTPTPQLTVQPTGFGNNNPFAPSPAPPSFSPVSSTPSNAPSFNLTGTYDNHNQSNLSALSTSPRPTSANSAANPYTQKPINVKTKAQLGENEARLESLFANRDDGQDTFGNVGALRYGYTDAGRAIVAGQPTGNKQHNPFAMQQQQQQNAEKPFFDI</sequence>
<feature type="region of interest" description="Disordered" evidence="6">
    <location>
        <begin position="146"/>
        <end position="239"/>
    </location>
</feature>
<dbReference type="SUPFAM" id="SSF48464">
    <property type="entry name" value="ENTH/VHS domain"/>
    <property type="match status" value="1"/>
</dbReference>
<dbReference type="STRING" id="71717.A0A4Y7SQ14"/>
<feature type="domain" description="ENTH" evidence="7">
    <location>
        <begin position="14"/>
        <end position="146"/>
    </location>
</feature>
<dbReference type="Gene3D" id="1.25.40.90">
    <property type="match status" value="1"/>
</dbReference>
<dbReference type="SMART" id="SM00273">
    <property type="entry name" value="ENTH"/>
    <property type="match status" value="1"/>
</dbReference>
<dbReference type="PANTHER" id="PTHR12276:SF110">
    <property type="entry name" value="EPSIN-1-RELATED"/>
    <property type="match status" value="1"/>
</dbReference>
<dbReference type="GO" id="GO:0007015">
    <property type="term" value="P:actin filament organization"/>
    <property type="evidence" value="ECO:0007669"/>
    <property type="project" value="TreeGrafter"/>
</dbReference>
<dbReference type="GO" id="GO:0005886">
    <property type="term" value="C:plasma membrane"/>
    <property type="evidence" value="ECO:0007669"/>
    <property type="project" value="TreeGrafter"/>
</dbReference>
<feature type="compositionally biased region" description="Low complexity" evidence="6">
    <location>
        <begin position="384"/>
        <end position="393"/>
    </location>
</feature>
<dbReference type="Proteomes" id="UP000298030">
    <property type="component" value="Unassembled WGS sequence"/>
</dbReference>
<gene>
    <name evidence="8" type="ORF">FA13DRAFT_1639250</name>
</gene>
<feature type="compositionally biased region" description="Basic and acidic residues" evidence="6">
    <location>
        <begin position="229"/>
        <end position="239"/>
    </location>
</feature>
<dbReference type="Pfam" id="PF01417">
    <property type="entry name" value="ENTH"/>
    <property type="match status" value="1"/>
</dbReference>
<evidence type="ECO:0000256" key="4">
    <source>
        <dbReference type="ARBA" id="ARBA00022553"/>
    </source>
</evidence>
<comment type="subcellular location">
    <subcellularLocation>
        <location evidence="1">Cytoplasm</location>
    </subcellularLocation>
</comment>
<dbReference type="GO" id="GO:0005768">
    <property type="term" value="C:endosome"/>
    <property type="evidence" value="ECO:0007669"/>
    <property type="project" value="TreeGrafter"/>
</dbReference>
<evidence type="ECO:0000256" key="6">
    <source>
        <dbReference type="SAM" id="MobiDB-lite"/>
    </source>
</evidence>
<dbReference type="PANTHER" id="PTHR12276">
    <property type="entry name" value="EPSIN/ENT-RELATED"/>
    <property type="match status" value="1"/>
</dbReference>
<evidence type="ECO:0000313" key="8">
    <source>
        <dbReference type="EMBL" id="TEB23960.1"/>
    </source>
</evidence>
<dbReference type="InterPro" id="IPR003903">
    <property type="entry name" value="UIM_dom"/>
</dbReference>
<dbReference type="GO" id="GO:0006897">
    <property type="term" value="P:endocytosis"/>
    <property type="evidence" value="ECO:0007669"/>
    <property type="project" value="TreeGrafter"/>
</dbReference>
<dbReference type="FunFam" id="1.25.40.90:FF:000006">
    <property type="entry name" value="Clathrin interactor 1"/>
    <property type="match status" value="1"/>
</dbReference>
<dbReference type="PROSITE" id="PS50942">
    <property type="entry name" value="ENTH"/>
    <property type="match status" value="1"/>
</dbReference>
<proteinExistence type="inferred from homology"/>
<dbReference type="GO" id="GO:0030276">
    <property type="term" value="F:clathrin binding"/>
    <property type="evidence" value="ECO:0007669"/>
    <property type="project" value="TreeGrafter"/>
</dbReference>
<comment type="caution">
    <text evidence="8">The sequence shown here is derived from an EMBL/GenBank/DDBJ whole genome shotgun (WGS) entry which is preliminary data.</text>
</comment>
<feature type="region of interest" description="Disordered" evidence="6">
    <location>
        <begin position="359"/>
        <end position="431"/>
    </location>
</feature>
<dbReference type="GO" id="GO:0030125">
    <property type="term" value="C:clathrin vesicle coat"/>
    <property type="evidence" value="ECO:0007669"/>
    <property type="project" value="TreeGrafter"/>
</dbReference>
<dbReference type="GO" id="GO:0005543">
    <property type="term" value="F:phospholipid binding"/>
    <property type="evidence" value="ECO:0007669"/>
    <property type="project" value="TreeGrafter"/>
</dbReference>
<feature type="region of interest" description="Disordered" evidence="6">
    <location>
        <begin position="482"/>
        <end position="511"/>
    </location>
</feature>
<dbReference type="AlphaFoldDB" id="A0A4Y7SQ14"/>
<dbReference type="OrthoDB" id="4033880at2759"/>
<feature type="compositionally biased region" description="Basic and acidic residues" evidence="6">
    <location>
        <begin position="146"/>
        <end position="157"/>
    </location>
</feature>
<dbReference type="InterPro" id="IPR013809">
    <property type="entry name" value="ENTH"/>
</dbReference>
<reference evidence="8 9" key="1">
    <citation type="journal article" date="2019" name="Nat. Ecol. Evol.">
        <title>Megaphylogeny resolves global patterns of mushroom evolution.</title>
        <authorList>
            <person name="Varga T."/>
            <person name="Krizsan K."/>
            <person name="Foldi C."/>
            <person name="Dima B."/>
            <person name="Sanchez-Garcia M."/>
            <person name="Sanchez-Ramirez S."/>
            <person name="Szollosi G.J."/>
            <person name="Szarkandi J.G."/>
            <person name="Papp V."/>
            <person name="Albert L."/>
            <person name="Andreopoulos W."/>
            <person name="Angelini C."/>
            <person name="Antonin V."/>
            <person name="Barry K.W."/>
            <person name="Bougher N.L."/>
            <person name="Buchanan P."/>
            <person name="Buyck B."/>
            <person name="Bense V."/>
            <person name="Catcheside P."/>
            <person name="Chovatia M."/>
            <person name="Cooper J."/>
            <person name="Damon W."/>
            <person name="Desjardin D."/>
            <person name="Finy P."/>
            <person name="Geml J."/>
            <person name="Haridas S."/>
            <person name="Hughes K."/>
            <person name="Justo A."/>
            <person name="Karasinski D."/>
            <person name="Kautmanova I."/>
            <person name="Kiss B."/>
            <person name="Kocsube S."/>
            <person name="Kotiranta H."/>
            <person name="LaButti K.M."/>
            <person name="Lechner B.E."/>
            <person name="Liimatainen K."/>
            <person name="Lipzen A."/>
            <person name="Lukacs Z."/>
            <person name="Mihaltcheva S."/>
            <person name="Morgado L.N."/>
            <person name="Niskanen T."/>
            <person name="Noordeloos M.E."/>
            <person name="Ohm R.A."/>
            <person name="Ortiz-Santana B."/>
            <person name="Ovrebo C."/>
            <person name="Racz N."/>
            <person name="Riley R."/>
            <person name="Savchenko A."/>
            <person name="Shiryaev A."/>
            <person name="Soop K."/>
            <person name="Spirin V."/>
            <person name="Szebenyi C."/>
            <person name="Tomsovsky M."/>
            <person name="Tulloss R.E."/>
            <person name="Uehling J."/>
            <person name="Grigoriev I.V."/>
            <person name="Vagvolgyi C."/>
            <person name="Papp T."/>
            <person name="Martin F.M."/>
            <person name="Miettinen O."/>
            <person name="Hibbett D.S."/>
            <person name="Nagy L.G."/>
        </authorList>
    </citation>
    <scope>NUCLEOTIDE SEQUENCE [LARGE SCALE GENOMIC DNA]</scope>
    <source>
        <strain evidence="8 9">FP101781</strain>
    </source>
</reference>
<feature type="compositionally biased region" description="Low complexity" evidence="6">
    <location>
        <begin position="359"/>
        <end position="374"/>
    </location>
</feature>
<evidence type="ECO:0000256" key="5">
    <source>
        <dbReference type="ARBA" id="ARBA00023121"/>
    </source>
</evidence>
<comment type="similarity">
    <text evidence="2">Belongs to the epsin family.</text>
</comment>
<keyword evidence="3" id="KW-0963">Cytoplasm</keyword>
<keyword evidence="4" id="KW-0597">Phosphoprotein</keyword>
<evidence type="ECO:0000256" key="2">
    <source>
        <dbReference type="ARBA" id="ARBA00010130"/>
    </source>
</evidence>
<accession>A0A4Y7SQ14</accession>
<evidence type="ECO:0000313" key="9">
    <source>
        <dbReference type="Proteomes" id="UP000298030"/>
    </source>
</evidence>
<organism evidence="8 9">
    <name type="scientific">Coprinellus micaceus</name>
    <name type="common">Glistening ink-cap mushroom</name>
    <name type="synonym">Coprinus micaceus</name>
    <dbReference type="NCBI Taxonomy" id="71717"/>
    <lineage>
        <taxon>Eukaryota</taxon>
        <taxon>Fungi</taxon>
        <taxon>Dikarya</taxon>
        <taxon>Basidiomycota</taxon>
        <taxon>Agaricomycotina</taxon>
        <taxon>Agaricomycetes</taxon>
        <taxon>Agaricomycetidae</taxon>
        <taxon>Agaricales</taxon>
        <taxon>Agaricineae</taxon>
        <taxon>Psathyrellaceae</taxon>
        <taxon>Coprinellus</taxon>
    </lineage>
</organism>
<dbReference type="CDD" id="cd16991">
    <property type="entry name" value="ENTH_Ent1_Ent2"/>
    <property type="match status" value="1"/>
</dbReference>
<dbReference type="PROSITE" id="PS50330">
    <property type="entry name" value="UIM"/>
    <property type="match status" value="1"/>
</dbReference>
<name>A0A4Y7SQ14_COPMI</name>
<dbReference type="InterPro" id="IPR008942">
    <property type="entry name" value="ENTH_VHS"/>
</dbReference>
<keyword evidence="9" id="KW-1185">Reference proteome</keyword>
<feature type="compositionally biased region" description="Basic and acidic residues" evidence="6">
    <location>
        <begin position="187"/>
        <end position="219"/>
    </location>
</feature>
<feature type="compositionally biased region" description="Polar residues" evidence="6">
    <location>
        <begin position="394"/>
        <end position="431"/>
    </location>
</feature>